<dbReference type="PANTHER" id="PTHR30024:SF46">
    <property type="entry name" value="ABC TRANSPORTER, SUBSTRATE-BINDING LIPOPROTEIN"/>
    <property type="match status" value="1"/>
</dbReference>
<dbReference type="InterPro" id="IPR027024">
    <property type="entry name" value="UCP027386_ABC_sbc_TM0202"/>
</dbReference>
<sequence>MHTRSTPASPLRRRLLAGVGSAALAASWPVRAQQAQHEQGPRQRLRLAGPMAAVSFPLLRALESGALAPLAEQVQFQVWNNPDQLRALVLGGDADFVAVPSNVAANLYNRGAPLRLLDVSVWGMLWLVSRNAQWQTLADFQGQEIAMPFRSDMPDILFQLLARKQGLEPQRDFKLRYVASPLDAMQLLIARQVEHALLAEPAISMALRKTRSFPVSMVAPQLYRSVDLQQEWARVFQRPPEIAQAGVAAVGAVREDAALLTQVRDILADAHAWCQAHPLECGQMARRHLPLLKPQAVADSLQAAPAIWRTAAQARPDLEFFYTQLLDSAPALVGGKLPDDGFYF</sequence>
<evidence type="ECO:0000313" key="2">
    <source>
        <dbReference type="EMBL" id="MFC4621379.1"/>
    </source>
</evidence>
<evidence type="ECO:0000313" key="3">
    <source>
        <dbReference type="Proteomes" id="UP001595967"/>
    </source>
</evidence>
<evidence type="ECO:0000256" key="1">
    <source>
        <dbReference type="SAM" id="SignalP"/>
    </source>
</evidence>
<protein>
    <submittedName>
        <fullName evidence="2">ABC transporter substrate-binding protein</fullName>
    </submittedName>
</protein>
<dbReference type="SUPFAM" id="SSF53850">
    <property type="entry name" value="Periplasmic binding protein-like II"/>
    <property type="match status" value="1"/>
</dbReference>
<dbReference type="PANTHER" id="PTHR30024">
    <property type="entry name" value="ALIPHATIC SULFONATES-BINDING PROTEIN-RELATED"/>
    <property type="match status" value="1"/>
</dbReference>
<comment type="caution">
    <text evidence="2">The sequence shown here is derived from an EMBL/GenBank/DDBJ whole genome shotgun (WGS) entry which is preliminary data.</text>
</comment>
<feature type="chain" id="PRO_5045417092" evidence="1">
    <location>
        <begin position="33"/>
        <end position="344"/>
    </location>
</feature>
<name>A0ABV9GW62_9BURK</name>
<feature type="signal peptide" evidence="1">
    <location>
        <begin position="1"/>
        <end position="32"/>
    </location>
</feature>
<dbReference type="PIRSF" id="PIRSF027386">
    <property type="entry name" value="UCP027386_ABC_sbc_TM0202"/>
    <property type="match status" value="1"/>
</dbReference>
<organism evidence="2 3">
    <name type="scientific">Comamonas nitrativorans</name>
    <dbReference type="NCBI Taxonomy" id="108437"/>
    <lineage>
        <taxon>Bacteria</taxon>
        <taxon>Pseudomonadati</taxon>
        <taxon>Pseudomonadota</taxon>
        <taxon>Betaproteobacteria</taxon>
        <taxon>Burkholderiales</taxon>
        <taxon>Comamonadaceae</taxon>
        <taxon>Comamonas</taxon>
    </lineage>
</organism>
<keyword evidence="1" id="KW-0732">Signal</keyword>
<accession>A0ABV9GW62</accession>
<dbReference type="Gene3D" id="3.40.190.10">
    <property type="entry name" value="Periplasmic binding protein-like II"/>
    <property type="match status" value="2"/>
</dbReference>
<dbReference type="EMBL" id="JBHSEW010000002">
    <property type="protein sequence ID" value="MFC4621379.1"/>
    <property type="molecule type" value="Genomic_DNA"/>
</dbReference>
<proteinExistence type="predicted"/>
<dbReference type="RefSeq" id="WP_377724192.1">
    <property type="nucleotide sequence ID" value="NZ_JBHSEW010000002.1"/>
</dbReference>
<gene>
    <name evidence="2" type="ORF">ACFO3A_04040</name>
</gene>
<dbReference type="Proteomes" id="UP001595967">
    <property type="component" value="Unassembled WGS sequence"/>
</dbReference>
<reference evidence="3" key="1">
    <citation type="journal article" date="2019" name="Int. J. Syst. Evol. Microbiol.">
        <title>The Global Catalogue of Microorganisms (GCM) 10K type strain sequencing project: providing services to taxonomists for standard genome sequencing and annotation.</title>
        <authorList>
            <consortium name="The Broad Institute Genomics Platform"/>
            <consortium name="The Broad Institute Genome Sequencing Center for Infectious Disease"/>
            <person name="Wu L."/>
            <person name="Ma J."/>
        </authorList>
    </citation>
    <scope>NUCLEOTIDE SEQUENCE [LARGE SCALE GENOMIC DNA]</scope>
    <source>
        <strain evidence="3">JCM 11650</strain>
    </source>
</reference>
<keyword evidence="3" id="KW-1185">Reference proteome</keyword>